<dbReference type="EMBL" id="JAVRFJ010000012">
    <property type="protein sequence ID" value="MDT0568901.1"/>
    <property type="molecule type" value="Genomic_DNA"/>
</dbReference>
<comment type="caution">
    <text evidence="1">The sequence shown here is derived from an EMBL/GenBank/DDBJ whole genome shotgun (WGS) entry which is preliminary data.</text>
</comment>
<proteinExistence type="predicted"/>
<protein>
    <submittedName>
        <fullName evidence="1">Uncharacterized protein</fullName>
    </submittedName>
</protein>
<sequence length="303" mass="34488">MDDYLNPPPGWHYSVHPWFALDDIPELPELMQVGTVLLPEFFHLAVGTKGMWAEGWPDEDDFALFLHFHVFDGELTLNEARSAGMDLPVAYEKFRKIVPTRRWKPMAVALMTRYLADFMEEGGRPDADMEPAHGPRSVAAYENRPSAAMRWIDKLQTQAAEAYAVARDQPPPAQTKRKRNRITDEFLYEVAQVYLSADKFGLPPTREVANRFDAPHSTAAKWVASARRKGFLPPPGVRPLSDSEIESALNERRLELEHFIKDSYVQYSIIQEKDPEKKAQLEAELKAAKEELAQLGELPGRDD</sequence>
<reference evidence="1" key="1">
    <citation type="submission" date="2024-05" db="EMBL/GenBank/DDBJ databases">
        <title>30 novel species of actinomycetes from the DSMZ collection.</title>
        <authorList>
            <person name="Nouioui I."/>
        </authorList>
    </citation>
    <scope>NUCLEOTIDE SEQUENCE</scope>
    <source>
        <strain evidence="1">DSM 3412</strain>
    </source>
</reference>
<gene>
    <name evidence="1" type="ORF">RM704_15720</name>
</gene>
<accession>A0ABU2YX53</accession>
<dbReference type="Proteomes" id="UP001180737">
    <property type="component" value="Unassembled WGS sequence"/>
</dbReference>
<name>A0ABU2YX53_9ACTN</name>
<evidence type="ECO:0000313" key="1">
    <source>
        <dbReference type="EMBL" id="MDT0568901.1"/>
    </source>
</evidence>
<evidence type="ECO:0000313" key="2">
    <source>
        <dbReference type="Proteomes" id="UP001180737"/>
    </source>
</evidence>
<dbReference type="RefSeq" id="WP_033524648.1">
    <property type="nucleotide sequence ID" value="NZ_JAVRFJ010000012.1"/>
</dbReference>
<organism evidence="1 2">
    <name type="scientific">Streptomyces gottesmaniae</name>
    <dbReference type="NCBI Taxonomy" id="3075518"/>
    <lineage>
        <taxon>Bacteria</taxon>
        <taxon>Bacillati</taxon>
        <taxon>Actinomycetota</taxon>
        <taxon>Actinomycetes</taxon>
        <taxon>Kitasatosporales</taxon>
        <taxon>Streptomycetaceae</taxon>
        <taxon>Streptomyces</taxon>
    </lineage>
</organism>
<keyword evidence="2" id="KW-1185">Reference proteome</keyword>